<accession>A0A8B6X4I3</accession>
<dbReference type="InterPro" id="IPR000847">
    <property type="entry name" value="LysR_HTH_N"/>
</dbReference>
<evidence type="ECO:0000256" key="3">
    <source>
        <dbReference type="ARBA" id="ARBA00023125"/>
    </source>
</evidence>
<dbReference type="AlphaFoldDB" id="A0A8B6X4I3"/>
<dbReference type="InterPro" id="IPR058163">
    <property type="entry name" value="LysR-type_TF_proteobact-type"/>
</dbReference>
<evidence type="ECO:0000259" key="5">
    <source>
        <dbReference type="PROSITE" id="PS50931"/>
    </source>
</evidence>
<dbReference type="PROSITE" id="PS50931">
    <property type="entry name" value="HTH_LYSR"/>
    <property type="match status" value="1"/>
</dbReference>
<keyword evidence="2" id="KW-0805">Transcription regulation</keyword>
<dbReference type="InterPro" id="IPR036390">
    <property type="entry name" value="WH_DNA-bd_sf"/>
</dbReference>
<evidence type="ECO:0000256" key="1">
    <source>
        <dbReference type="ARBA" id="ARBA00009437"/>
    </source>
</evidence>
<dbReference type="SUPFAM" id="SSF53850">
    <property type="entry name" value="Periplasmic binding protein-like II"/>
    <property type="match status" value="1"/>
</dbReference>
<dbReference type="PANTHER" id="PTHR30537:SF5">
    <property type="entry name" value="HTH-TYPE TRANSCRIPTIONAL ACTIVATOR TTDR-RELATED"/>
    <property type="match status" value="1"/>
</dbReference>
<dbReference type="InterPro" id="IPR005119">
    <property type="entry name" value="LysR_subst-bd"/>
</dbReference>
<dbReference type="Pfam" id="PF03466">
    <property type="entry name" value="LysR_substrate"/>
    <property type="match status" value="1"/>
</dbReference>
<dbReference type="Proteomes" id="UP000675920">
    <property type="component" value="Unplaced"/>
</dbReference>
<reference evidence="7" key="1">
    <citation type="submission" date="2025-08" db="UniProtKB">
        <authorList>
            <consortium name="RefSeq"/>
        </authorList>
    </citation>
    <scope>IDENTIFICATION</scope>
</reference>
<comment type="similarity">
    <text evidence="1">Belongs to the LysR transcriptional regulatory family.</text>
</comment>
<dbReference type="PRINTS" id="PR00039">
    <property type="entry name" value="HTHLYSR"/>
</dbReference>
<dbReference type="Gene3D" id="3.40.190.290">
    <property type="match status" value="1"/>
</dbReference>
<name>A0A8B6X4I3_9BURK</name>
<evidence type="ECO:0000256" key="4">
    <source>
        <dbReference type="ARBA" id="ARBA00023163"/>
    </source>
</evidence>
<dbReference type="GO" id="GO:0003700">
    <property type="term" value="F:DNA-binding transcription factor activity"/>
    <property type="evidence" value="ECO:0007669"/>
    <property type="project" value="InterPro"/>
</dbReference>
<dbReference type="RefSeq" id="WP_028311647.1">
    <property type="nucleotide sequence ID" value="NZ_AXWS01000013.1"/>
</dbReference>
<dbReference type="SUPFAM" id="SSF46785">
    <property type="entry name" value="Winged helix' DNA-binding domain"/>
    <property type="match status" value="1"/>
</dbReference>
<keyword evidence="4" id="KW-0804">Transcription</keyword>
<dbReference type="GO" id="GO:0006351">
    <property type="term" value="P:DNA-templated transcription"/>
    <property type="evidence" value="ECO:0007669"/>
    <property type="project" value="TreeGrafter"/>
</dbReference>
<sequence>MDKLELDAAGGQDRLALLHSFVTVVDAGSLSRAAARLGTTQPTISRRLQQLEALLGLNLLQRTTRGVRVTEDGQRCAERARELLGDWDALATDLRAGGEQARGNLRVVAPHAFGQAQLVEPLADFLAANPEVSVEWLLHDRLPDFARAGIDCAIHVGDVDDESLVAIGLGEVTRVIIAAPSLLARHGGRAETLAEVGALPWLAFGHFYRTSVRLRDTASGELTELPITPRLTTDSLFALRNAVLMGCGVAVVSAWSVIDDIAAGRLVRLLPGWQAPPLPVRLLYPQASHLPARLRKFIELMRERLPRIAGVMPPGSQSAGDS</sequence>
<dbReference type="GO" id="GO:0043565">
    <property type="term" value="F:sequence-specific DNA binding"/>
    <property type="evidence" value="ECO:0007669"/>
    <property type="project" value="TreeGrafter"/>
</dbReference>
<dbReference type="Gene3D" id="1.10.10.10">
    <property type="entry name" value="Winged helix-like DNA-binding domain superfamily/Winged helix DNA-binding domain"/>
    <property type="match status" value="1"/>
</dbReference>
<keyword evidence="3" id="KW-0238">DNA-binding</keyword>
<dbReference type="PANTHER" id="PTHR30537">
    <property type="entry name" value="HTH-TYPE TRANSCRIPTIONAL REGULATOR"/>
    <property type="match status" value="1"/>
</dbReference>
<evidence type="ECO:0000313" key="7">
    <source>
        <dbReference type="RefSeq" id="WP_028311647.1"/>
    </source>
</evidence>
<keyword evidence="6" id="KW-1185">Reference proteome</keyword>
<dbReference type="Pfam" id="PF00126">
    <property type="entry name" value="HTH_1"/>
    <property type="match status" value="1"/>
</dbReference>
<feature type="domain" description="HTH lysR-type" evidence="5">
    <location>
        <begin position="13"/>
        <end position="70"/>
    </location>
</feature>
<dbReference type="FunFam" id="1.10.10.10:FF:000001">
    <property type="entry name" value="LysR family transcriptional regulator"/>
    <property type="match status" value="1"/>
</dbReference>
<proteinExistence type="inferred from homology"/>
<protein>
    <submittedName>
        <fullName evidence="7">LysR family transcriptional regulator</fullName>
    </submittedName>
</protein>
<dbReference type="OrthoDB" id="8723543at2"/>
<organism evidence="6 7">
    <name type="scientific">Derxia gummosa DSM 723</name>
    <dbReference type="NCBI Taxonomy" id="1121388"/>
    <lineage>
        <taxon>Bacteria</taxon>
        <taxon>Pseudomonadati</taxon>
        <taxon>Pseudomonadota</taxon>
        <taxon>Betaproteobacteria</taxon>
        <taxon>Burkholderiales</taxon>
        <taxon>Alcaligenaceae</taxon>
        <taxon>Derxia</taxon>
    </lineage>
</organism>
<evidence type="ECO:0000256" key="2">
    <source>
        <dbReference type="ARBA" id="ARBA00023015"/>
    </source>
</evidence>
<dbReference type="InterPro" id="IPR036388">
    <property type="entry name" value="WH-like_DNA-bd_sf"/>
</dbReference>
<dbReference type="CDD" id="cd08422">
    <property type="entry name" value="PBP2_CrgA_like"/>
    <property type="match status" value="1"/>
</dbReference>
<evidence type="ECO:0000313" key="6">
    <source>
        <dbReference type="Proteomes" id="UP000675920"/>
    </source>
</evidence>